<comment type="caution">
    <text evidence="2">The sequence shown here is derived from an EMBL/GenBank/DDBJ whole genome shotgun (WGS) entry which is preliminary data.</text>
</comment>
<dbReference type="Proteomes" id="UP001497497">
    <property type="component" value="Unassembled WGS sequence"/>
</dbReference>
<feature type="coiled-coil region" evidence="1">
    <location>
        <begin position="229"/>
        <end position="362"/>
    </location>
</feature>
<dbReference type="AlphaFoldDB" id="A0AAV2HQR8"/>
<keyword evidence="1" id="KW-0175">Coiled coil</keyword>
<evidence type="ECO:0000313" key="3">
    <source>
        <dbReference type="Proteomes" id="UP001497497"/>
    </source>
</evidence>
<organism evidence="2 3">
    <name type="scientific">Lymnaea stagnalis</name>
    <name type="common">Great pond snail</name>
    <name type="synonym">Helix stagnalis</name>
    <dbReference type="NCBI Taxonomy" id="6523"/>
    <lineage>
        <taxon>Eukaryota</taxon>
        <taxon>Metazoa</taxon>
        <taxon>Spiralia</taxon>
        <taxon>Lophotrochozoa</taxon>
        <taxon>Mollusca</taxon>
        <taxon>Gastropoda</taxon>
        <taxon>Heterobranchia</taxon>
        <taxon>Euthyneura</taxon>
        <taxon>Panpulmonata</taxon>
        <taxon>Hygrophila</taxon>
        <taxon>Lymnaeoidea</taxon>
        <taxon>Lymnaeidae</taxon>
        <taxon>Lymnaea</taxon>
    </lineage>
</organism>
<accession>A0AAV2HQR8</accession>
<dbReference type="Gene3D" id="1.20.5.340">
    <property type="match status" value="1"/>
</dbReference>
<dbReference type="SUPFAM" id="SSF57997">
    <property type="entry name" value="Tropomyosin"/>
    <property type="match status" value="1"/>
</dbReference>
<name>A0AAV2HQR8_LYMST</name>
<evidence type="ECO:0000256" key="1">
    <source>
        <dbReference type="SAM" id="Coils"/>
    </source>
</evidence>
<proteinExistence type="predicted"/>
<reference evidence="2 3" key="1">
    <citation type="submission" date="2024-04" db="EMBL/GenBank/DDBJ databases">
        <authorList>
            <consortium name="Genoscope - CEA"/>
            <person name="William W."/>
        </authorList>
    </citation>
    <scope>NUCLEOTIDE SEQUENCE [LARGE SCALE GENOMIC DNA]</scope>
</reference>
<sequence>MSAIVKQVNLITLKLDMLKDERRLFMETLDAYFNQVIYLGQSFVDNPSNSLLNFKDISLSVESALSFLGEKTAEFKTKLKQKSGLIGHELHSDFETSDSVSFEILQQSPSRFAELKTHSQATDQTPERTEFLEKQLKSNSVKLETLSTTLIRVIADLNSLKRLGNGDGFKVQNAEGDGRASLGLEQSETFVEMKKNYSSLTSDLESISKRYEFIMKEFSASKCENGQQMNVLEKRLNDLESRGSKTEIRSSDVENKVCRLEDSHSKIDHKINSLENRLSKMDNRLNETDTRVSQYELRTCAVIGEKEAEMRDLSDRLRQTVQDILAIKQVTNERKEMDLAKLTEIEDCVKSLQKNCAKLDLEAEGDKT</sequence>
<keyword evidence="3" id="KW-1185">Reference proteome</keyword>
<dbReference type="EMBL" id="CAXITT010000179">
    <property type="protein sequence ID" value="CAL1534671.1"/>
    <property type="molecule type" value="Genomic_DNA"/>
</dbReference>
<evidence type="ECO:0000313" key="2">
    <source>
        <dbReference type="EMBL" id="CAL1534671.1"/>
    </source>
</evidence>
<gene>
    <name evidence="2" type="ORF">GSLYS_00008631001</name>
</gene>
<protein>
    <submittedName>
        <fullName evidence="2">Uncharacterized protein</fullName>
    </submittedName>
</protein>